<dbReference type="InterPro" id="IPR045186">
    <property type="entry name" value="Indole-3-glycerol_P_synth"/>
</dbReference>
<evidence type="ECO:0000256" key="8">
    <source>
        <dbReference type="HAMAP-Rule" id="MF_00134"/>
    </source>
</evidence>
<keyword evidence="5 8" id="KW-0822">Tryptophan biosynthesis</keyword>
<keyword evidence="7 8" id="KW-0456">Lyase</keyword>
<keyword evidence="3 8" id="KW-0028">Amino-acid biosynthesis</keyword>
<dbReference type="RefSeq" id="WP_318621651.1">
    <property type="nucleotide sequence ID" value="NZ_CP137642.1"/>
</dbReference>
<comment type="pathway">
    <text evidence="2 8">Amino-acid biosynthesis; L-tryptophan biosynthesis; L-tryptophan from chorismate: step 4/5.</text>
</comment>
<evidence type="ECO:0000256" key="1">
    <source>
        <dbReference type="ARBA" id="ARBA00001633"/>
    </source>
</evidence>
<dbReference type="FunFam" id="3.20.20.70:FF:000024">
    <property type="entry name" value="Indole-3-glycerol phosphate synthase"/>
    <property type="match status" value="1"/>
</dbReference>
<gene>
    <name evidence="8" type="primary">trpC</name>
    <name evidence="10" type="ORF">R6Y96_01135</name>
</gene>
<dbReference type="Proteomes" id="UP001305652">
    <property type="component" value="Chromosome"/>
</dbReference>
<dbReference type="InterPro" id="IPR013785">
    <property type="entry name" value="Aldolase_TIM"/>
</dbReference>
<dbReference type="GO" id="GO:0004640">
    <property type="term" value="F:phosphoribosylanthranilate isomerase activity"/>
    <property type="evidence" value="ECO:0007669"/>
    <property type="project" value="TreeGrafter"/>
</dbReference>
<dbReference type="Pfam" id="PF00218">
    <property type="entry name" value="IGPS"/>
    <property type="match status" value="1"/>
</dbReference>
<dbReference type="CDD" id="cd00331">
    <property type="entry name" value="IGPS"/>
    <property type="match status" value="1"/>
</dbReference>
<evidence type="ECO:0000256" key="6">
    <source>
        <dbReference type="ARBA" id="ARBA00023141"/>
    </source>
</evidence>
<evidence type="ECO:0000313" key="11">
    <source>
        <dbReference type="Proteomes" id="UP001305652"/>
    </source>
</evidence>
<dbReference type="InterPro" id="IPR011060">
    <property type="entry name" value="RibuloseP-bd_barrel"/>
</dbReference>
<dbReference type="HAMAP" id="MF_00134_B">
    <property type="entry name" value="IGPS_B"/>
    <property type="match status" value="1"/>
</dbReference>
<accession>A0AAX4FXH1</accession>
<evidence type="ECO:0000256" key="7">
    <source>
        <dbReference type="ARBA" id="ARBA00023239"/>
    </source>
</evidence>
<evidence type="ECO:0000259" key="9">
    <source>
        <dbReference type="Pfam" id="PF00218"/>
    </source>
</evidence>
<dbReference type="SUPFAM" id="SSF51366">
    <property type="entry name" value="Ribulose-phoshate binding barrel"/>
    <property type="match status" value="1"/>
</dbReference>
<sequence length="252" mass="27217">MILDEIVRAAGERLAGLDQTKAAETGGMPHRSLEAAILSCRERHAIIAEVKYASPSRGRIHDGATPAAIAREFADAGAVALSVLTEPNYFGGSIENLARVRGAVSLPILRKDFIIDERQVAETRAFGADAVLLIARLLGDQLSAFVEAAFEIGLEPLVEVHNRDEMERALATGANLIGINNRNLETMTIDLSTTVRLAGVARDAGRIVVSESGIAWPYDVRRLSRHCDAFLIGSALMSAKDRQKRLEGFVFA</sequence>
<dbReference type="GO" id="GO:0004425">
    <property type="term" value="F:indole-3-glycerol-phosphate synthase activity"/>
    <property type="evidence" value="ECO:0007669"/>
    <property type="project" value="UniProtKB-UniRule"/>
</dbReference>
<comment type="catalytic activity">
    <reaction evidence="1 8">
        <text>1-(2-carboxyphenylamino)-1-deoxy-D-ribulose 5-phosphate + H(+) = (1S,2R)-1-C-(indol-3-yl)glycerol 3-phosphate + CO2 + H2O</text>
        <dbReference type="Rhea" id="RHEA:23476"/>
        <dbReference type="ChEBI" id="CHEBI:15377"/>
        <dbReference type="ChEBI" id="CHEBI:15378"/>
        <dbReference type="ChEBI" id="CHEBI:16526"/>
        <dbReference type="ChEBI" id="CHEBI:58613"/>
        <dbReference type="ChEBI" id="CHEBI:58866"/>
        <dbReference type="EC" id="4.1.1.48"/>
    </reaction>
</comment>
<dbReference type="KEGG" id="mrc:R6Y96_01135"/>
<evidence type="ECO:0000256" key="2">
    <source>
        <dbReference type="ARBA" id="ARBA00004696"/>
    </source>
</evidence>
<proteinExistence type="inferred from homology"/>
<evidence type="ECO:0000256" key="5">
    <source>
        <dbReference type="ARBA" id="ARBA00022822"/>
    </source>
</evidence>
<comment type="similarity">
    <text evidence="8">Belongs to the TrpC family.</text>
</comment>
<keyword evidence="11" id="KW-1185">Reference proteome</keyword>
<dbReference type="AlphaFoldDB" id="A0AAX4FXH1"/>
<dbReference type="Gene3D" id="3.20.20.70">
    <property type="entry name" value="Aldolase class I"/>
    <property type="match status" value="1"/>
</dbReference>
<dbReference type="EMBL" id="CP137642">
    <property type="protein sequence ID" value="WOX57889.1"/>
    <property type="molecule type" value="Genomic_DNA"/>
</dbReference>
<evidence type="ECO:0000256" key="4">
    <source>
        <dbReference type="ARBA" id="ARBA00022793"/>
    </source>
</evidence>
<keyword evidence="6 8" id="KW-0057">Aromatic amino acid biosynthesis</keyword>
<organism evidence="10 11">
    <name type="scientific">Methanoculleus receptaculi</name>
    <dbReference type="NCBI Taxonomy" id="394967"/>
    <lineage>
        <taxon>Archaea</taxon>
        <taxon>Methanobacteriati</taxon>
        <taxon>Methanobacteriota</taxon>
        <taxon>Stenosarchaea group</taxon>
        <taxon>Methanomicrobia</taxon>
        <taxon>Methanomicrobiales</taxon>
        <taxon>Methanomicrobiaceae</taxon>
        <taxon>Methanoculleus</taxon>
    </lineage>
</organism>
<evidence type="ECO:0000256" key="3">
    <source>
        <dbReference type="ARBA" id="ARBA00022605"/>
    </source>
</evidence>
<dbReference type="InterPro" id="IPR013798">
    <property type="entry name" value="Indole-3-glycerol_P_synth_dom"/>
</dbReference>
<dbReference type="PANTHER" id="PTHR22854:SF2">
    <property type="entry name" value="INDOLE-3-GLYCEROL-PHOSPHATE SYNTHASE"/>
    <property type="match status" value="1"/>
</dbReference>
<dbReference type="GO" id="GO:0000162">
    <property type="term" value="P:L-tryptophan biosynthetic process"/>
    <property type="evidence" value="ECO:0007669"/>
    <property type="project" value="UniProtKB-UniRule"/>
</dbReference>
<feature type="domain" description="Indole-3-glycerol phosphate synthase" evidence="9">
    <location>
        <begin position="18"/>
        <end position="246"/>
    </location>
</feature>
<reference evidence="10 11" key="1">
    <citation type="submission" date="2023-10" db="EMBL/GenBank/DDBJ databases">
        <title>The complete genome sequence of Methanoculleus receptaculi DSM 18860.</title>
        <authorList>
            <person name="Lai S.-J."/>
            <person name="You Y.-T."/>
            <person name="Chen S.-C."/>
        </authorList>
    </citation>
    <scope>NUCLEOTIDE SEQUENCE [LARGE SCALE GENOMIC DNA]</scope>
    <source>
        <strain evidence="10 11">DSM 18860</strain>
    </source>
</reference>
<dbReference type="HAMAP" id="MF_00134_A">
    <property type="entry name" value="IGPS_A"/>
    <property type="match status" value="1"/>
</dbReference>
<keyword evidence="4 8" id="KW-0210">Decarboxylase</keyword>
<protein>
    <recommendedName>
        <fullName evidence="8">Indole-3-glycerol phosphate synthase</fullName>
        <shortName evidence="8">IGPS</shortName>
        <ecNumber evidence="8">4.1.1.48</ecNumber>
    </recommendedName>
</protein>
<evidence type="ECO:0000313" key="10">
    <source>
        <dbReference type="EMBL" id="WOX57889.1"/>
    </source>
</evidence>
<dbReference type="GeneID" id="85731718"/>
<name>A0AAX4FXH1_9EURY</name>
<dbReference type="EC" id="4.1.1.48" evidence="8"/>
<dbReference type="PANTHER" id="PTHR22854">
    <property type="entry name" value="TRYPTOPHAN BIOSYNTHESIS PROTEIN"/>
    <property type="match status" value="1"/>
</dbReference>